<feature type="region of interest" description="Disordered" evidence="1">
    <location>
        <begin position="244"/>
        <end position="282"/>
    </location>
</feature>
<organism evidence="2 3">
    <name type="scientific">Neocallimastix californiae</name>
    <dbReference type="NCBI Taxonomy" id="1754190"/>
    <lineage>
        <taxon>Eukaryota</taxon>
        <taxon>Fungi</taxon>
        <taxon>Fungi incertae sedis</taxon>
        <taxon>Chytridiomycota</taxon>
        <taxon>Chytridiomycota incertae sedis</taxon>
        <taxon>Neocallimastigomycetes</taxon>
        <taxon>Neocallimastigales</taxon>
        <taxon>Neocallimastigaceae</taxon>
        <taxon>Neocallimastix</taxon>
    </lineage>
</organism>
<comment type="caution">
    <text evidence="2">The sequence shown here is derived from an EMBL/GenBank/DDBJ whole genome shotgun (WGS) entry which is preliminary data.</text>
</comment>
<dbReference type="OrthoDB" id="2137979at2759"/>
<reference evidence="2 3" key="1">
    <citation type="submission" date="2016-08" db="EMBL/GenBank/DDBJ databases">
        <title>A Parts List for Fungal Cellulosomes Revealed by Comparative Genomics.</title>
        <authorList>
            <consortium name="DOE Joint Genome Institute"/>
            <person name="Haitjema C.H."/>
            <person name="Gilmore S.P."/>
            <person name="Henske J.K."/>
            <person name="Solomon K.V."/>
            <person name="De Groot R."/>
            <person name="Kuo A."/>
            <person name="Mondo S.J."/>
            <person name="Salamov A.A."/>
            <person name="Labutti K."/>
            <person name="Zhao Z."/>
            <person name="Chiniquy J."/>
            <person name="Barry K."/>
            <person name="Brewer H.M."/>
            <person name="Purvine S.O."/>
            <person name="Wright A.T."/>
            <person name="Boxma B."/>
            <person name="Van Alen T."/>
            <person name="Hackstein J.H."/>
            <person name="Baker S.E."/>
            <person name="Grigoriev I.V."/>
            <person name="O'Malley M.A."/>
        </authorList>
    </citation>
    <scope>NUCLEOTIDE SEQUENCE [LARGE SCALE GENOMIC DNA]</scope>
    <source>
        <strain evidence="2 3">G1</strain>
    </source>
</reference>
<protein>
    <submittedName>
        <fullName evidence="2">Uncharacterized protein</fullName>
    </submittedName>
</protein>
<accession>A0A1Y2ABM1</accession>
<dbReference type="AlphaFoldDB" id="A0A1Y2ABM1"/>
<dbReference type="EMBL" id="MCOG01000309">
    <property type="protein sequence ID" value="ORY19949.1"/>
    <property type="molecule type" value="Genomic_DNA"/>
</dbReference>
<gene>
    <name evidence="2" type="ORF">LY90DRAFT_517219</name>
</gene>
<evidence type="ECO:0000313" key="2">
    <source>
        <dbReference type="EMBL" id="ORY19949.1"/>
    </source>
</evidence>
<sequence length="312" mass="35266">MAPASKRPLTPKKRVLPIKCTCEGLYNMIFYNYKKEQTDTHLIHVIMREGKTYKSLRDIVDILNETLEMNLTVRTLTQGTGHYVLQKDRVTANLPCQNTASGYKGTVFVNDIGVHDTLVKYLNASNSTIQNRNNATMDNIKKVRINANTLVQMLVKQDSLFQMREGVDPKSIPTEHDIKIGPPKVSRGNGDSDLSPLSCLAMLASQANQLPTEEGINIRKKIMSIQNSGQMVTPDDNMMIDDVIPNPSFRNKNRNNNNNNEQLIENKGTDERKRQRADSENDTLRKTFKTESDEYVANPRISNNSLSKINLI</sequence>
<name>A0A1Y2ABM1_9FUNG</name>
<dbReference type="Proteomes" id="UP000193920">
    <property type="component" value="Unassembled WGS sequence"/>
</dbReference>
<keyword evidence="3" id="KW-1185">Reference proteome</keyword>
<proteinExistence type="predicted"/>
<evidence type="ECO:0000256" key="1">
    <source>
        <dbReference type="SAM" id="MobiDB-lite"/>
    </source>
</evidence>
<evidence type="ECO:0000313" key="3">
    <source>
        <dbReference type="Proteomes" id="UP000193920"/>
    </source>
</evidence>
<feature type="region of interest" description="Disordered" evidence="1">
    <location>
        <begin position="172"/>
        <end position="192"/>
    </location>
</feature>
<feature type="compositionally biased region" description="Basic and acidic residues" evidence="1">
    <location>
        <begin position="267"/>
        <end position="282"/>
    </location>
</feature>